<accession>A0A379EC84</accession>
<evidence type="ECO:0000256" key="1">
    <source>
        <dbReference type="SAM" id="MobiDB-lite"/>
    </source>
</evidence>
<proteinExistence type="predicted"/>
<protein>
    <submittedName>
        <fullName evidence="2">Uncharacterized protein</fullName>
    </submittedName>
</protein>
<gene>
    <name evidence="2" type="ORF">NCTC13067_01878</name>
</gene>
<evidence type="ECO:0000313" key="2">
    <source>
        <dbReference type="EMBL" id="SUB94019.1"/>
    </source>
</evidence>
<evidence type="ECO:0000313" key="3">
    <source>
        <dbReference type="Proteomes" id="UP000255469"/>
    </source>
</evidence>
<dbReference type="EMBL" id="UGTM01000002">
    <property type="protein sequence ID" value="SUB94019.1"/>
    <property type="molecule type" value="Genomic_DNA"/>
</dbReference>
<reference evidence="2 3" key="1">
    <citation type="submission" date="2018-06" db="EMBL/GenBank/DDBJ databases">
        <authorList>
            <consortium name="Pathogen Informatics"/>
            <person name="Doyle S."/>
        </authorList>
    </citation>
    <scope>NUCLEOTIDE SEQUENCE [LARGE SCALE GENOMIC DNA]</scope>
    <source>
        <strain evidence="2 3">NCTC13067</strain>
    </source>
</reference>
<dbReference type="Proteomes" id="UP000255469">
    <property type="component" value="Unassembled WGS sequence"/>
</dbReference>
<organism evidence="2 3">
    <name type="scientific">Prevotella denticola</name>
    <dbReference type="NCBI Taxonomy" id="28129"/>
    <lineage>
        <taxon>Bacteria</taxon>
        <taxon>Pseudomonadati</taxon>
        <taxon>Bacteroidota</taxon>
        <taxon>Bacteroidia</taxon>
        <taxon>Bacteroidales</taxon>
        <taxon>Prevotellaceae</taxon>
        <taxon>Prevotella</taxon>
    </lineage>
</organism>
<sequence length="87" mass="9737">MNPGSGDKKEDNQRRVFYSASFVRQENPGIPVRIKQICTVYSSTAHQHVCTKGMPMKVGLHPGKKLVRSNPTESSRHDVISYSESGY</sequence>
<feature type="region of interest" description="Disordered" evidence="1">
    <location>
        <begin position="65"/>
        <end position="87"/>
    </location>
</feature>
<name>A0A379EC84_9BACT</name>
<dbReference type="AlphaFoldDB" id="A0A379EC84"/>